<evidence type="ECO:0000313" key="5">
    <source>
        <dbReference type="Proteomes" id="UP000429607"/>
    </source>
</evidence>
<proteinExistence type="predicted"/>
<name>A0A6A4CE71_9STRA</name>
<dbReference type="Proteomes" id="UP000429607">
    <property type="component" value="Unassembled WGS sequence"/>
</dbReference>
<dbReference type="EMBL" id="QXFV01005149">
    <property type="protein sequence ID" value="KAE8966128.1"/>
    <property type="molecule type" value="Genomic_DNA"/>
</dbReference>
<dbReference type="Proteomes" id="UP000434957">
    <property type="component" value="Unassembled WGS sequence"/>
</dbReference>
<sequence length="67" mass="7620">MTFRVVLLWAMIVINHCSFRARKGDGLACSARKTLMQNSALHLTALYINGVPNQRGLRTRRCSIYKP</sequence>
<evidence type="ECO:0000313" key="3">
    <source>
        <dbReference type="EMBL" id="KAE8980376.1"/>
    </source>
</evidence>
<evidence type="ECO:0000313" key="6">
    <source>
        <dbReference type="Proteomes" id="UP000434957"/>
    </source>
</evidence>
<evidence type="ECO:0000256" key="1">
    <source>
        <dbReference type="SAM" id="SignalP"/>
    </source>
</evidence>
<evidence type="ECO:0000313" key="2">
    <source>
        <dbReference type="EMBL" id="KAE8966128.1"/>
    </source>
</evidence>
<comment type="caution">
    <text evidence="4">The sequence shown here is derived from an EMBL/GenBank/DDBJ whole genome shotgun (WGS) entry which is preliminary data.</text>
</comment>
<dbReference type="AlphaFoldDB" id="A0A6A4CE71"/>
<evidence type="ECO:0008006" key="8">
    <source>
        <dbReference type="Google" id="ProtNLM"/>
    </source>
</evidence>
<evidence type="ECO:0000313" key="4">
    <source>
        <dbReference type="EMBL" id="KAE9289460.1"/>
    </source>
</evidence>
<dbReference type="EMBL" id="QXFT01003089">
    <property type="protein sequence ID" value="KAE9289460.1"/>
    <property type="molecule type" value="Genomic_DNA"/>
</dbReference>
<evidence type="ECO:0000313" key="7">
    <source>
        <dbReference type="Proteomes" id="UP000435112"/>
    </source>
</evidence>
<protein>
    <recommendedName>
        <fullName evidence="8">RxLR effector protein</fullName>
    </recommendedName>
</protein>
<feature type="signal peptide" evidence="1">
    <location>
        <begin position="1"/>
        <end position="17"/>
    </location>
</feature>
<reference evidence="4 6" key="1">
    <citation type="submission" date="2018-08" db="EMBL/GenBank/DDBJ databases">
        <title>Genomic investigation of the strawberry pathogen Phytophthora fragariae indicates pathogenicity is determined by transcriptional variation in three key races.</title>
        <authorList>
            <person name="Adams T.M."/>
            <person name="Armitage A.D."/>
            <person name="Sobczyk M.K."/>
            <person name="Bates H.J."/>
            <person name="Dunwell J.M."/>
            <person name="Nellist C.F."/>
            <person name="Harrison R.J."/>
        </authorList>
    </citation>
    <scope>NUCLEOTIDE SEQUENCE [LARGE SCALE GENOMIC DNA]</scope>
    <source>
        <strain evidence="2 5">SCRP249</strain>
        <strain evidence="3 7">SCRP324</strain>
        <strain evidence="4 6">SCRP333</strain>
    </source>
</reference>
<dbReference type="EMBL" id="QXFU01002898">
    <property type="protein sequence ID" value="KAE8980376.1"/>
    <property type="molecule type" value="Genomic_DNA"/>
</dbReference>
<accession>A0A6A4CE71</accession>
<feature type="chain" id="PRO_5036381167" description="RxLR effector protein" evidence="1">
    <location>
        <begin position="18"/>
        <end position="67"/>
    </location>
</feature>
<keyword evidence="6" id="KW-1185">Reference proteome</keyword>
<dbReference type="Proteomes" id="UP000435112">
    <property type="component" value="Unassembled WGS sequence"/>
</dbReference>
<organism evidence="4 6">
    <name type="scientific">Phytophthora rubi</name>
    <dbReference type="NCBI Taxonomy" id="129364"/>
    <lineage>
        <taxon>Eukaryota</taxon>
        <taxon>Sar</taxon>
        <taxon>Stramenopiles</taxon>
        <taxon>Oomycota</taxon>
        <taxon>Peronosporomycetes</taxon>
        <taxon>Peronosporales</taxon>
        <taxon>Peronosporaceae</taxon>
        <taxon>Phytophthora</taxon>
    </lineage>
</organism>
<keyword evidence="1" id="KW-0732">Signal</keyword>
<gene>
    <name evidence="2" type="ORF">PR001_g28501</name>
    <name evidence="3" type="ORF">PR002_g24151</name>
    <name evidence="4" type="ORF">PR003_g25554</name>
</gene>